<accession>A0AAE0U5S2</accession>
<organism evidence="1 2">
    <name type="scientific">Sordaria brevicollis</name>
    <dbReference type="NCBI Taxonomy" id="83679"/>
    <lineage>
        <taxon>Eukaryota</taxon>
        <taxon>Fungi</taxon>
        <taxon>Dikarya</taxon>
        <taxon>Ascomycota</taxon>
        <taxon>Pezizomycotina</taxon>
        <taxon>Sordariomycetes</taxon>
        <taxon>Sordariomycetidae</taxon>
        <taxon>Sordariales</taxon>
        <taxon>Sordariaceae</taxon>
        <taxon>Sordaria</taxon>
    </lineage>
</organism>
<keyword evidence="2" id="KW-1185">Reference proteome</keyword>
<reference evidence="1" key="1">
    <citation type="journal article" date="2023" name="Mol. Phylogenet. Evol.">
        <title>Genome-scale phylogeny and comparative genomics of the fungal order Sordariales.</title>
        <authorList>
            <person name="Hensen N."/>
            <person name="Bonometti L."/>
            <person name="Westerberg I."/>
            <person name="Brannstrom I.O."/>
            <person name="Guillou S."/>
            <person name="Cros-Aarteil S."/>
            <person name="Calhoun S."/>
            <person name="Haridas S."/>
            <person name="Kuo A."/>
            <person name="Mondo S."/>
            <person name="Pangilinan J."/>
            <person name="Riley R."/>
            <person name="LaButti K."/>
            <person name="Andreopoulos B."/>
            <person name="Lipzen A."/>
            <person name="Chen C."/>
            <person name="Yan M."/>
            <person name="Daum C."/>
            <person name="Ng V."/>
            <person name="Clum A."/>
            <person name="Steindorff A."/>
            <person name="Ohm R.A."/>
            <person name="Martin F."/>
            <person name="Silar P."/>
            <person name="Natvig D.O."/>
            <person name="Lalanne C."/>
            <person name="Gautier V."/>
            <person name="Ament-Velasquez S.L."/>
            <person name="Kruys A."/>
            <person name="Hutchinson M.I."/>
            <person name="Powell A.J."/>
            <person name="Barry K."/>
            <person name="Miller A.N."/>
            <person name="Grigoriev I.V."/>
            <person name="Debuchy R."/>
            <person name="Gladieux P."/>
            <person name="Hiltunen Thoren M."/>
            <person name="Johannesson H."/>
        </authorList>
    </citation>
    <scope>NUCLEOTIDE SEQUENCE</scope>
    <source>
        <strain evidence="1">FGSC 1904</strain>
    </source>
</reference>
<name>A0AAE0U5S2_SORBR</name>
<protein>
    <submittedName>
        <fullName evidence="1">Uncharacterized protein</fullName>
    </submittedName>
</protein>
<dbReference type="EMBL" id="JAUTDP010000012">
    <property type="protein sequence ID" value="KAK3391986.1"/>
    <property type="molecule type" value="Genomic_DNA"/>
</dbReference>
<evidence type="ECO:0000313" key="2">
    <source>
        <dbReference type="Proteomes" id="UP001281003"/>
    </source>
</evidence>
<gene>
    <name evidence="1" type="ORF">B0T20DRAFT_70484</name>
</gene>
<dbReference type="Proteomes" id="UP001281003">
    <property type="component" value="Unassembled WGS sequence"/>
</dbReference>
<comment type="caution">
    <text evidence="1">The sequence shown here is derived from an EMBL/GenBank/DDBJ whole genome shotgun (WGS) entry which is preliminary data.</text>
</comment>
<proteinExistence type="predicted"/>
<reference evidence="1" key="2">
    <citation type="submission" date="2023-07" db="EMBL/GenBank/DDBJ databases">
        <authorList>
            <consortium name="Lawrence Berkeley National Laboratory"/>
            <person name="Haridas S."/>
            <person name="Hensen N."/>
            <person name="Bonometti L."/>
            <person name="Westerberg I."/>
            <person name="Brannstrom I.O."/>
            <person name="Guillou S."/>
            <person name="Cros-Aarteil S."/>
            <person name="Calhoun S."/>
            <person name="Kuo A."/>
            <person name="Mondo S."/>
            <person name="Pangilinan J."/>
            <person name="Riley R."/>
            <person name="LaButti K."/>
            <person name="Andreopoulos B."/>
            <person name="Lipzen A."/>
            <person name="Chen C."/>
            <person name="Yanf M."/>
            <person name="Daum C."/>
            <person name="Ng V."/>
            <person name="Clum A."/>
            <person name="Steindorff A."/>
            <person name="Ohm R."/>
            <person name="Martin F."/>
            <person name="Silar P."/>
            <person name="Natvig D."/>
            <person name="Lalanne C."/>
            <person name="Gautier V."/>
            <person name="Ament-velasquez S.L."/>
            <person name="Kruys A."/>
            <person name="Hutchinson M.I."/>
            <person name="Powell A.J."/>
            <person name="Barry K."/>
            <person name="Miller A.N."/>
            <person name="Grigoriev I.V."/>
            <person name="Debuchy R."/>
            <person name="Gladieux P."/>
            <person name="Thoren M.H."/>
            <person name="Johannesson H."/>
        </authorList>
    </citation>
    <scope>NUCLEOTIDE SEQUENCE</scope>
    <source>
        <strain evidence="1">FGSC 1904</strain>
    </source>
</reference>
<evidence type="ECO:0000313" key="1">
    <source>
        <dbReference type="EMBL" id="KAK3391986.1"/>
    </source>
</evidence>
<dbReference type="AlphaFoldDB" id="A0AAE0U5S2"/>
<sequence>MILEVVRWNPAVERVPMSPWCRVFGAALGCAWRTERQSRMRLAPALCRRRTLLVFSLLDRHGKPEELLFLSFPAPATRQWNKKLRGRRPRCPWDLSSLYPKSVLRQFIRASPLRVPVLLSVGKAPDSVKTLYKWFRRAKQHLGARSSTAFSGHKRIGQPRTLVPCIGDIRGNVVRARNEAAKSGANADPTLTTLTVVNDMDACGRVTQVP</sequence>